<evidence type="ECO:0000256" key="9">
    <source>
        <dbReference type="RuleBase" id="RU365072"/>
    </source>
</evidence>
<proteinExistence type="inferred from homology"/>
<dbReference type="EMBL" id="JAODUO010000948">
    <property type="protein sequence ID" value="KAK2172581.1"/>
    <property type="molecule type" value="Genomic_DNA"/>
</dbReference>
<evidence type="ECO:0000256" key="3">
    <source>
        <dbReference type="ARBA" id="ARBA00022816"/>
    </source>
</evidence>
<dbReference type="GO" id="GO:0017056">
    <property type="term" value="F:structural constituent of nuclear pore"/>
    <property type="evidence" value="ECO:0007669"/>
    <property type="project" value="UniProtKB-UniRule"/>
</dbReference>
<keyword evidence="7 9" id="KW-0472">Membrane</keyword>
<protein>
    <recommendedName>
        <fullName evidence="9">Nuclear pore complex protein</fullName>
    </recommendedName>
</protein>
<comment type="function">
    <text evidence="9">Functions as a component of the nuclear pore complex (NPC).</text>
</comment>
<evidence type="ECO:0000256" key="5">
    <source>
        <dbReference type="ARBA" id="ARBA00023010"/>
    </source>
</evidence>
<evidence type="ECO:0000313" key="12">
    <source>
        <dbReference type="Proteomes" id="UP001209878"/>
    </source>
</evidence>
<evidence type="ECO:0000256" key="8">
    <source>
        <dbReference type="ARBA" id="ARBA00023242"/>
    </source>
</evidence>
<keyword evidence="3" id="KW-0509">mRNA transport</keyword>
<dbReference type="Proteomes" id="UP001209878">
    <property type="component" value="Unassembled WGS sequence"/>
</dbReference>
<keyword evidence="4" id="KW-0653">Protein transport</keyword>
<comment type="subunit">
    <text evidence="9">Part of the nuclear pore complex (NPC).</text>
</comment>
<evidence type="ECO:0000256" key="1">
    <source>
        <dbReference type="ARBA" id="ARBA00009510"/>
    </source>
</evidence>
<feature type="region of interest" description="Disordered" evidence="10">
    <location>
        <begin position="1"/>
        <end position="25"/>
    </location>
</feature>
<keyword evidence="8 9" id="KW-0539">Nucleus</keyword>
<dbReference type="Gene3D" id="1.20.190.50">
    <property type="match status" value="1"/>
</dbReference>
<comment type="similarity">
    <text evidence="1 9">Belongs to the nucleoporin Nup84/Nup107 family.</text>
</comment>
<reference evidence="11" key="1">
    <citation type="journal article" date="2023" name="Mol. Biol. Evol.">
        <title>Third-Generation Sequencing Reveals the Adaptive Role of the Epigenome in Three Deep-Sea Polychaetes.</title>
        <authorList>
            <person name="Perez M."/>
            <person name="Aroh O."/>
            <person name="Sun Y."/>
            <person name="Lan Y."/>
            <person name="Juniper S.K."/>
            <person name="Young C.R."/>
            <person name="Angers B."/>
            <person name="Qian P.Y."/>
        </authorList>
    </citation>
    <scope>NUCLEOTIDE SEQUENCE</scope>
    <source>
        <strain evidence="11">R07B-5</strain>
    </source>
</reference>
<gene>
    <name evidence="11" type="ORF">NP493_941g02002</name>
</gene>
<sequence length="815" mass="94302">MRLAPQGQYCGVRPPSDTASNSFGDSTVVQPVSTTLQASMLTEEAGDESFQVFHDEDPDEAVARDLYSNFLHCLRASQADDQVLGLLGQYEDACTEIIERLKHVVNRSVPGQDRHKRAQSLLQLLTQERCTWRLIGSLQHDRQRDNEPMCVDTLGKYQTEKQLMLTLYENDTTVRHGQLVIDWLEKNAEEQLDNYYDQVEFFTDQTGAWENTLHVLAQKRNGICSEQRRPIVDHMDPDAPIREGLPLADLDMEDEARLLKYLFAYVRAGQLSEAQRFLMKVGQSWRAATLEGWKLYHDPNYESLGPDGVLRNPEGNMHRDIWKAACWRLAQEEKMSVYERAVYATYSGNLDQLLPVCHTWEDHLWAYLRVMVDVRLEQEVRINSALAKQWQKLPDRYWNHSMTIEAAFHKVEASPSQKVQIEAKEPFHLMQKYIILDDADSLVEEMYEWCRDDSVKAPPQLVRFMAHIVLLFRTIGKSVKEKLCIAILETYVKQLIEEHQVALIATYTATLPQDLQIECYAKFLEGVQQADDRRQCLALAEEAGLDVARITKLVVENIRSADSVELSMDMQLLQQTATTDEDRSKINAIDWLVFDPSQRAEALKQANAIMRMFVGTRKLSAARDVFNKLPAGSYRSHHPQLEKTGNVDLCAEDENAIREYLCVKAYLDANDGFNDWFEHYHDMKPEKPAMATGANFTERVAFEHRQKQYENELERWRHTLMMQTKDCERDMTRMHQMRLLRQLCLPPLCFLLHTILHSTEQLNKCLQLADVIASEQYKLYQVFQRAELQKFLQKLRESSIALLDTGCDALGYKFE</sequence>
<dbReference type="AlphaFoldDB" id="A0AAD9KJX2"/>
<name>A0AAD9KJX2_RIDPI</name>
<evidence type="ECO:0000256" key="7">
    <source>
        <dbReference type="ARBA" id="ARBA00023136"/>
    </source>
</evidence>
<dbReference type="Pfam" id="PF04121">
    <property type="entry name" value="Nup84_Nup100"/>
    <property type="match status" value="1"/>
</dbReference>
<evidence type="ECO:0000256" key="2">
    <source>
        <dbReference type="ARBA" id="ARBA00022448"/>
    </source>
</evidence>
<dbReference type="GO" id="GO:0006406">
    <property type="term" value="P:mRNA export from nucleus"/>
    <property type="evidence" value="ECO:0007669"/>
    <property type="project" value="TreeGrafter"/>
</dbReference>
<dbReference type="FunFam" id="1.10.3450.20:FF:000001">
    <property type="entry name" value="Nuclear pore complex protein"/>
    <property type="match status" value="1"/>
</dbReference>
<evidence type="ECO:0000313" key="11">
    <source>
        <dbReference type="EMBL" id="KAK2172581.1"/>
    </source>
</evidence>
<organism evidence="11 12">
    <name type="scientific">Ridgeia piscesae</name>
    <name type="common">Tubeworm</name>
    <dbReference type="NCBI Taxonomy" id="27915"/>
    <lineage>
        <taxon>Eukaryota</taxon>
        <taxon>Metazoa</taxon>
        <taxon>Spiralia</taxon>
        <taxon>Lophotrochozoa</taxon>
        <taxon>Annelida</taxon>
        <taxon>Polychaeta</taxon>
        <taxon>Sedentaria</taxon>
        <taxon>Canalipalpata</taxon>
        <taxon>Sabellida</taxon>
        <taxon>Siboglinidae</taxon>
        <taxon>Ridgeia</taxon>
    </lineage>
</organism>
<dbReference type="GO" id="GO:0000973">
    <property type="term" value="P:post-transcriptional tethering of RNA polymerase II gene DNA at nuclear periphery"/>
    <property type="evidence" value="ECO:0007669"/>
    <property type="project" value="TreeGrafter"/>
</dbReference>
<dbReference type="PANTHER" id="PTHR13003:SF2">
    <property type="entry name" value="NUCLEAR PORE COMPLEX PROTEIN NUP107"/>
    <property type="match status" value="1"/>
</dbReference>
<dbReference type="Gene3D" id="1.10.3450.20">
    <property type="match status" value="1"/>
</dbReference>
<keyword evidence="6 9" id="KW-0906">Nuclear pore complex</keyword>
<evidence type="ECO:0000256" key="6">
    <source>
        <dbReference type="ARBA" id="ARBA00023132"/>
    </source>
</evidence>
<dbReference type="InterPro" id="IPR007252">
    <property type="entry name" value="Nup84/Nup107"/>
</dbReference>
<evidence type="ECO:0000256" key="4">
    <source>
        <dbReference type="ARBA" id="ARBA00022927"/>
    </source>
</evidence>
<accession>A0AAD9KJX2</accession>
<dbReference type="GO" id="GO:0031965">
    <property type="term" value="C:nuclear membrane"/>
    <property type="evidence" value="ECO:0007669"/>
    <property type="project" value="UniProtKB-SubCell"/>
</dbReference>
<dbReference type="GO" id="GO:0006606">
    <property type="term" value="P:protein import into nucleus"/>
    <property type="evidence" value="ECO:0007669"/>
    <property type="project" value="TreeGrafter"/>
</dbReference>
<evidence type="ECO:0000256" key="10">
    <source>
        <dbReference type="SAM" id="MobiDB-lite"/>
    </source>
</evidence>
<dbReference type="GO" id="GO:0031080">
    <property type="term" value="C:nuclear pore outer ring"/>
    <property type="evidence" value="ECO:0007669"/>
    <property type="project" value="TreeGrafter"/>
</dbReference>
<keyword evidence="2 9" id="KW-0813">Transport</keyword>
<keyword evidence="12" id="KW-1185">Reference proteome</keyword>
<comment type="subcellular location">
    <subcellularLocation>
        <location evidence="9">Nucleus</location>
        <location evidence="9">Nuclear pore complex</location>
    </subcellularLocation>
    <subcellularLocation>
        <location evidence="9">Nucleus membrane</location>
    </subcellularLocation>
</comment>
<dbReference type="PANTHER" id="PTHR13003">
    <property type="entry name" value="NUP107-RELATED"/>
    <property type="match status" value="1"/>
</dbReference>
<comment type="caution">
    <text evidence="11">The sequence shown here is derived from an EMBL/GenBank/DDBJ whole genome shotgun (WGS) entry which is preliminary data.</text>
</comment>
<keyword evidence="5 9" id="KW-0811">Translocation</keyword>